<keyword evidence="3" id="KW-1185">Reference proteome</keyword>
<accession>A0ABT5J4E0</accession>
<keyword evidence="1" id="KW-0472">Membrane</keyword>
<dbReference type="EMBL" id="JAQQLI010000002">
    <property type="protein sequence ID" value="MDC7784478.1"/>
    <property type="molecule type" value="Genomic_DNA"/>
</dbReference>
<feature type="transmembrane region" description="Helical" evidence="1">
    <location>
        <begin position="35"/>
        <end position="57"/>
    </location>
</feature>
<protein>
    <submittedName>
        <fullName evidence="2">Uncharacterized protein</fullName>
    </submittedName>
</protein>
<evidence type="ECO:0000313" key="3">
    <source>
        <dbReference type="Proteomes" id="UP001165652"/>
    </source>
</evidence>
<dbReference type="Proteomes" id="UP001165652">
    <property type="component" value="Unassembled WGS sequence"/>
</dbReference>
<proteinExistence type="predicted"/>
<gene>
    <name evidence="2" type="ORF">PQJ73_02180</name>
</gene>
<evidence type="ECO:0000256" key="1">
    <source>
        <dbReference type="SAM" id="Phobius"/>
    </source>
</evidence>
<reference evidence="2" key="2">
    <citation type="submission" date="2023-02" db="EMBL/GenBank/DDBJ databases">
        <authorList>
            <person name="Rayyan A."/>
            <person name="Meyer T."/>
            <person name="Kyndt J.A."/>
        </authorList>
    </citation>
    <scope>NUCLEOTIDE SEQUENCE</scope>
    <source>
        <strain evidence="2">DSM 9987</strain>
    </source>
</reference>
<evidence type="ECO:0000313" key="2">
    <source>
        <dbReference type="EMBL" id="MDC7784478.1"/>
    </source>
</evidence>
<keyword evidence="1" id="KW-0812">Transmembrane</keyword>
<dbReference type="RefSeq" id="WP_272775328.1">
    <property type="nucleotide sequence ID" value="NZ_JAQQLI010000002.1"/>
</dbReference>
<organism evidence="2 3">
    <name type="scientific">Rhodoplanes tepidamans</name>
    <name type="common">Rhodoplanes cryptolactis</name>
    <dbReference type="NCBI Taxonomy" id="200616"/>
    <lineage>
        <taxon>Bacteria</taxon>
        <taxon>Pseudomonadati</taxon>
        <taxon>Pseudomonadota</taxon>
        <taxon>Alphaproteobacteria</taxon>
        <taxon>Hyphomicrobiales</taxon>
        <taxon>Nitrobacteraceae</taxon>
        <taxon>Rhodoplanes</taxon>
    </lineage>
</organism>
<sequence length="87" mass="9370">MKALILYTVFVAVGATISALVGVYIEREVSETASLVVFLAMFFANFVVAWIGVILVMDRSLSNAYGRAEQIAIEREGRRAASGRAAA</sequence>
<name>A0ABT5J4E0_RHOTP</name>
<reference evidence="2" key="1">
    <citation type="journal article" date="2023" name="Microbiol Resour">
        <title>Genome Sequences of Rhodoplanes serenus and Two Thermotolerant Strains, Rhodoplanes tepidamans and 'Rhodoplanes cryptolactis,' Further Refine the Genus.</title>
        <authorList>
            <person name="Rayyan A.A."/>
            <person name="Kyndt J.A."/>
        </authorList>
    </citation>
    <scope>NUCLEOTIDE SEQUENCE</scope>
    <source>
        <strain evidence="2">DSM 9987</strain>
    </source>
</reference>
<comment type="caution">
    <text evidence="2">The sequence shown here is derived from an EMBL/GenBank/DDBJ whole genome shotgun (WGS) entry which is preliminary data.</text>
</comment>
<keyword evidence="1" id="KW-1133">Transmembrane helix</keyword>